<keyword evidence="4" id="KW-1185">Reference proteome</keyword>
<sequence length="280" mass="31274">MARLLVWMLIAGGMLFGVTADAQDLVSKSLQVVSFKPVGGENRFFWNSGEKQKDADLPEIRVSSNTLLPPVDYRGPKTLTLMHRADGGELLPAARVNLPERGRRTIVVLLPAQKEAKLPYRALALNGDLDVFKAGTRKVLNLSSYPVRGEMGANPFQRGSSKNVRFVCQAQKMVTVPVLNSQAKVLASQPVILEYYGANKKWNTLSSTRWFHTPTQRHLIFVFFDANRRNLILRGISDTVAADTRDIAANRAPKQKEDEDARKGQTEKKKSGPRENPRHQ</sequence>
<name>A0A851GDV4_9BACT</name>
<dbReference type="RefSeq" id="WP_178932277.1">
    <property type="nucleotide sequence ID" value="NZ_JACBAZ010000003.1"/>
</dbReference>
<gene>
    <name evidence="3" type="ORF">HW115_08935</name>
</gene>
<dbReference type="AlphaFoldDB" id="A0A851GDV4"/>
<evidence type="ECO:0000256" key="1">
    <source>
        <dbReference type="SAM" id="MobiDB-lite"/>
    </source>
</evidence>
<organism evidence="3 4">
    <name type="scientific">Oceaniferula marina</name>
    <dbReference type="NCBI Taxonomy" id="2748318"/>
    <lineage>
        <taxon>Bacteria</taxon>
        <taxon>Pseudomonadati</taxon>
        <taxon>Verrucomicrobiota</taxon>
        <taxon>Verrucomicrobiia</taxon>
        <taxon>Verrucomicrobiales</taxon>
        <taxon>Verrucomicrobiaceae</taxon>
        <taxon>Oceaniferula</taxon>
    </lineage>
</organism>
<evidence type="ECO:0000313" key="3">
    <source>
        <dbReference type="EMBL" id="NWK55733.1"/>
    </source>
</evidence>
<proteinExistence type="predicted"/>
<comment type="caution">
    <text evidence="3">The sequence shown here is derived from an EMBL/GenBank/DDBJ whole genome shotgun (WGS) entry which is preliminary data.</text>
</comment>
<dbReference type="Proteomes" id="UP000557872">
    <property type="component" value="Unassembled WGS sequence"/>
</dbReference>
<reference evidence="3 4" key="1">
    <citation type="submission" date="2020-07" db="EMBL/GenBank/DDBJ databases">
        <title>Roseicoccus Jingziensis gen. nov., sp. nov., isolated from coastal seawater.</title>
        <authorList>
            <person name="Feng X."/>
        </authorList>
    </citation>
    <scope>NUCLEOTIDE SEQUENCE [LARGE SCALE GENOMIC DNA]</scope>
    <source>
        <strain evidence="3 4">N1E253</strain>
    </source>
</reference>
<evidence type="ECO:0000313" key="4">
    <source>
        <dbReference type="Proteomes" id="UP000557872"/>
    </source>
</evidence>
<feature type="signal peptide" evidence="2">
    <location>
        <begin position="1"/>
        <end position="22"/>
    </location>
</feature>
<accession>A0A851GDV4</accession>
<protein>
    <submittedName>
        <fullName evidence="3">Uncharacterized protein</fullName>
    </submittedName>
</protein>
<feature type="region of interest" description="Disordered" evidence="1">
    <location>
        <begin position="243"/>
        <end position="280"/>
    </location>
</feature>
<dbReference type="EMBL" id="JACBAZ010000003">
    <property type="protein sequence ID" value="NWK55733.1"/>
    <property type="molecule type" value="Genomic_DNA"/>
</dbReference>
<feature type="chain" id="PRO_5032525479" evidence="2">
    <location>
        <begin position="23"/>
        <end position="280"/>
    </location>
</feature>
<keyword evidence="2" id="KW-0732">Signal</keyword>
<evidence type="ECO:0000256" key="2">
    <source>
        <dbReference type="SAM" id="SignalP"/>
    </source>
</evidence>